<dbReference type="InterPro" id="IPR011051">
    <property type="entry name" value="RmlC_Cupin_sf"/>
</dbReference>
<dbReference type="CDD" id="cd06981">
    <property type="entry name" value="cupin_reut_a1446"/>
    <property type="match status" value="1"/>
</dbReference>
<proteinExistence type="predicted"/>
<dbReference type="Proteomes" id="UP000249590">
    <property type="component" value="Unassembled WGS sequence"/>
</dbReference>
<evidence type="ECO:0000259" key="1">
    <source>
        <dbReference type="Pfam" id="PF07883"/>
    </source>
</evidence>
<dbReference type="AlphaFoldDB" id="A0A8B2NNA0"/>
<name>A0A8B2NNA0_9HYPH</name>
<dbReference type="InterPro" id="IPR014710">
    <property type="entry name" value="RmlC-like_jellyroll"/>
</dbReference>
<dbReference type="SUPFAM" id="SSF51182">
    <property type="entry name" value="RmlC-like cupins"/>
    <property type="match status" value="1"/>
</dbReference>
<dbReference type="Gene3D" id="2.60.120.10">
    <property type="entry name" value="Jelly Rolls"/>
    <property type="match status" value="1"/>
</dbReference>
<keyword evidence="3" id="KW-1185">Reference proteome</keyword>
<evidence type="ECO:0000313" key="2">
    <source>
        <dbReference type="EMBL" id="RAI01166.1"/>
    </source>
</evidence>
<dbReference type="OrthoDB" id="9798585at2"/>
<dbReference type="EMBL" id="QHHQ01000003">
    <property type="protein sequence ID" value="RAI01166.1"/>
    <property type="molecule type" value="Genomic_DNA"/>
</dbReference>
<reference evidence="2 3" key="1">
    <citation type="submission" date="2018-05" db="EMBL/GenBank/DDBJ databases">
        <title>Acuticoccus sediminis sp. nov., isolated from deep-sea sediment of Indian Ocean.</title>
        <authorList>
            <person name="Liu X."/>
            <person name="Lai Q."/>
            <person name="Du Y."/>
            <person name="Sun F."/>
            <person name="Zhang X."/>
            <person name="Wang S."/>
            <person name="Shao Z."/>
        </authorList>
    </citation>
    <scope>NUCLEOTIDE SEQUENCE [LARGE SCALE GENOMIC DNA]</scope>
    <source>
        <strain evidence="2 3">PTG4-2</strain>
    </source>
</reference>
<organism evidence="2 3">
    <name type="scientific">Acuticoccus sediminis</name>
    <dbReference type="NCBI Taxonomy" id="2184697"/>
    <lineage>
        <taxon>Bacteria</taxon>
        <taxon>Pseudomonadati</taxon>
        <taxon>Pseudomonadota</taxon>
        <taxon>Alphaproteobacteria</taxon>
        <taxon>Hyphomicrobiales</taxon>
        <taxon>Amorphaceae</taxon>
        <taxon>Acuticoccus</taxon>
    </lineage>
</organism>
<accession>A0A8B2NNA0</accession>
<dbReference type="InterPro" id="IPR013096">
    <property type="entry name" value="Cupin_2"/>
</dbReference>
<sequence length="114" mass="12498">MLPATGNLFAALPAAGAAEEEFATLLTLPGVRVERIVSRGHSTPGSEWYDQAWDEWVLVFAGEAAILIHGEAEPRRLGRGDWLFLPRHVRHRVTYTAPDTPTVWLAVHAGEDAS</sequence>
<evidence type="ECO:0000313" key="3">
    <source>
        <dbReference type="Proteomes" id="UP000249590"/>
    </source>
</evidence>
<comment type="caution">
    <text evidence="2">The sequence shown here is derived from an EMBL/GenBank/DDBJ whole genome shotgun (WGS) entry which is preliminary data.</text>
</comment>
<dbReference type="Pfam" id="PF07883">
    <property type="entry name" value="Cupin_2"/>
    <property type="match status" value="1"/>
</dbReference>
<feature type="domain" description="Cupin type-2" evidence="1">
    <location>
        <begin position="50"/>
        <end position="107"/>
    </location>
</feature>
<gene>
    <name evidence="2" type="ORF">DLJ53_15530</name>
</gene>
<protein>
    <submittedName>
        <fullName evidence="2">Cupin</fullName>
    </submittedName>
</protein>